<evidence type="ECO:0000313" key="1">
    <source>
        <dbReference type="EMBL" id="KAK6927473.1"/>
    </source>
</evidence>
<sequence>MENLTQKGRTNSNNTPKRLLSKAKYLIKRIGKVGVPIVVMNEIFGDRKEVLEVIDQQVLATGFFLHSSPFLIGLPTSSVVQRRVKAYTLQVVSVGPYHQGEKSLCAMEEQKLRGPKKWGKTEGLTRYPGPAQQSCNLNPFLELVFHGDVTLRSHSHPIETKFEYYFVEIRTIGVKRQLWKLSLLYKSTKVVFLEVVGLEGHVSNLKSPHVDGLGFDLKRTPMIIAPLLEVSYVLPENFLEVRRVIS</sequence>
<dbReference type="AlphaFoldDB" id="A0AAN8V2X6"/>
<proteinExistence type="predicted"/>
<dbReference type="Proteomes" id="UP001370490">
    <property type="component" value="Unassembled WGS sequence"/>
</dbReference>
<protein>
    <submittedName>
        <fullName evidence="1">Uncharacterized protein</fullName>
    </submittedName>
</protein>
<comment type="caution">
    <text evidence="1">The sequence shown here is derived from an EMBL/GenBank/DDBJ whole genome shotgun (WGS) entry which is preliminary data.</text>
</comment>
<dbReference type="Pfam" id="PF03140">
    <property type="entry name" value="DUF247"/>
    <property type="match status" value="1"/>
</dbReference>
<gene>
    <name evidence="1" type="ORF">RJ641_006064</name>
</gene>
<dbReference type="EMBL" id="JBAMMX010000014">
    <property type="protein sequence ID" value="KAK6927473.1"/>
    <property type="molecule type" value="Genomic_DNA"/>
</dbReference>
<evidence type="ECO:0000313" key="2">
    <source>
        <dbReference type="Proteomes" id="UP001370490"/>
    </source>
</evidence>
<reference evidence="1 2" key="1">
    <citation type="submission" date="2023-12" db="EMBL/GenBank/DDBJ databases">
        <title>A high-quality genome assembly for Dillenia turbinata (Dilleniales).</title>
        <authorList>
            <person name="Chanderbali A."/>
        </authorList>
    </citation>
    <scope>NUCLEOTIDE SEQUENCE [LARGE SCALE GENOMIC DNA]</scope>
    <source>
        <strain evidence="1">LSX21</strain>
        <tissue evidence="1">Leaf</tissue>
    </source>
</reference>
<name>A0AAN8V2X6_9MAGN</name>
<accession>A0AAN8V2X6</accession>
<dbReference type="InterPro" id="IPR004158">
    <property type="entry name" value="DUF247_pln"/>
</dbReference>
<keyword evidence="2" id="KW-1185">Reference proteome</keyword>
<organism evidence="1 2">
    <name type="scientific">Dillenia turbinata</name>
    <dbReference type="NCBI Taxonomy" id="194707"/>
    <lineage>
        <taxon>Eukaryota</taxon>
        <taxon>Viridiplantae</taxon>
        <taxon>Streptophyta</taxon>
        <taxon>Embryophyta</taxon>
        <taxon>Tracheophyta</taxon>
        <taxon>Spermatophyta</taxon>
        <taxon>Magnoliopsida</taxon>
        <taxon>eudicotyledons</taxon>
        <taxon>Gunneridae</taxon>
        <taxon>Pentapetalae</taxon>
        <taxon>Dilleniales</taxon>
        <taxon>Dilleniaceae</taxon>
        <taxon>Dillenia</taxon>
    </lineage>
</organism>